<proteinExistence type="predicted"/>
<sequence length="367" mass="42601">MFLFDNIERNLYGPAKRMEGYYTFLNRSANSESERQRDLLEQWFSGYPVEERLELSKRIKLNDLAAFFELFLHVLLIRLGCRVIVHPEVDNKKRPDFKVFPKTGQEFFLEAMVVSGTSHEEKQAQKRINQVLDLLDEMDFPGYMFHIEQTGKPKSQPSVTDIKYLIEEKLSKVDRKEIEKRYQDNDPRQFISWEYEHDGWHLIIIPIPAENGDRPIERSIAITSSKLVDFYNLKSRISEKALKYGTFEIPYIIAINAIGASQTDTFNALFGTLAYNKASHQSVRIPDGVWRDNKNTRVSAVLFANGLRTDNITRTDIKIIHNPWAKIRYDSILNTLPQVIGENGILKAIDGKSLREIFMLPLGWPEL</sequence>
<gene>
    <name evidence="1" type="ORF">DCMF_12185</name>
</gene>
<accession>A0A3G1KSH4</accession>
<dbReference type="Proteomes" id="UP000323521">
    <property type="component" value="Chromosome"/>
</dbReference>
<evidence type="ECO:0000313" key="1">
    <source>
        <dbReference type="EMBL" id="ATW25432.1"/>
    </source>
</evidence>
<dbReference type="KEGG" id="fwa:DCMF_12185"/>
<dbReference type="EMBL" id="CP017634">
    <property type="protein sequence ID" value="ATW25432.1"/>
    <property type="molecule type" value="Genomic_DNA"/>
</dbReference>
<organism evidence="1 2">
    <name type="scientific">Formimonas warabiya</name>
    <dbReference type="NCBI Taxonomy" id="1761012"/>
    <lineage>
        <taxon>Bacteria</taxon>
        <taxon>Bacillati</taxon>
        <taxon>Bacillota</taxon>
        <taxon>Clostridia</taxon>
        <taxon>Eubacteriales</taxon>
        <taxon>Peptococcaceae</taxon>
        <taxon>Candidatus Formimonas</taxon>
    </lineage>
</organism>
<evidence type="ECO:0000313" key="2">
    <source>
        <dbReference type="Proteomes" id="UP000323521"/>
    </source>
</evidence>
<reference evidence="1 2" key="1">
    <citation type="submission" date="2016-10" db="EMBL/GenBank/DDBJ databases">
        <title>Complete Genome Sequence of Peptococcaceae strain DCMF.</title>
        <authorList>
            <person name="Edwards R.J."/>
            <person name="Holland S.I."/>
            <person name="Deshpande N.P."/>
            <person name="Wong Y.K."/>
            <person name="Ertan H."/>
            <person name="Manefield M."/>
            <person name="Russell T.L."/>
            <person name="Lee M.J."/>
        </authorList>
    </citation>
    <scope>NUCLEOTIDE SEQUENCE [LARGE SCALE GENOMIC DNA]</scope>
    <source>
        <strain evidence="1 2">DCMF</strain>
    </source>
</reference>
<dbReference type="RefSeq" id="WP_148134688.1">
    <property type="nucleotide sequence ID" value="NZ_CP017634.1"/>
</dbReference>
<dbReference type="OrthoDB" id="1097812at2"/>
<keyword evidence="2" id="KW-1185">Reference proteome</keyword>
<protein>
    <recommendedName>
        <fullName evidence="3">Restriction endonuclease</fullName>
    </recommendedName>
</protein>
<evidence type="ECO:0008006" key="3">
    <source>
        <dbReference type="Google" id="ProtNLM"/>
    </source>
</evidence>
<name>A0A3G1KSH4_FORW1</name>
<dbReference type="AlphaFoldDB" id="A0A3G1KSH4"/>